<gene>
    <name evidence="1" type="ORF">KPH14_012958</name>
</gene>
<dbReference type="EMBL" id="JAIFRP010005280">
    <property type="protein sequence ID" value="KAK2574680.1"/>
    <property type="molecule type" value="Genomic_DNA"/>
</dbReference>
<reference evidence="1" key="2">
    <citation type="journal article" date="2023" name="Commun. Biol.">
        <title>Intrasexual cuticular hydrocarbon dimorphism in a wasp sheds light on hydrocarbon biosynthesis genes in Hymenoptera.</title>
        <authorList>
            <person name="Moris V.C."/>
            <person name="Podsiadlowski L."/>
            <person name="Martin S."/>
            <person name="Oeyen J.P."/>
            <person name="Donath A."/>
            <person name="Petersen M."/>
            <person name="Wilbrandt J."/>
            <person name="Misof B."/>
            <person name="Liedtke D."/>
            <person name="Thamm M."/>
            <person name="Scheiner R."/>
            <person name="Schmitt T."/>
            <person name="Niehuis O."/>
        </authorList>
    </citation>
    <scope>NUCLEOTIDE SEQUENCE</scope>
    <source>
        <strain evidence="1">GBR_01_08_01A</strain>
    </source>
</reference>
<protein>
    <submittedName>
        <fullName evidence="1">Uncharacterized protein</fullName>
    </submittedName>
</protein>
<proteinExistence type="predicted"/>
<accession>A0AAD9R7W9</accession>
<dbReference type="AlphaFoldDB" id="A0AAD9R7W9"/>
<reference evidence="1" key="1">
    <citation type="submission" date="2021-08" db="EMBL/GenBank/DDBJ databases">
        <authorList>
            <person name="Misof B."/>
            <person name="Oliver O."/>
            <person name="Podsiadlowski L."/>
            <person name="Donath A."/>
            <person name="Peters R."/>
            <person name="Mayer C."/>
            <person name="Rust J."/>
            <person name="Gunkel S."/>
            <person name="Lesny P."/>
            <person name="Martin S."/>
            <person name="Oeyen J.P."/>
            <person name="Petersen M."/>
            <person name="Panagiotis P."/>
            <person name="Wilbrandt J."/>
            <person name="Tanja T."/>
        </authorList>
    </citation>
    <scope>NUCLEOTIDE SEQUENCE</scope>
    <source>
        <strain evidence="1">GBR_01_08_01A</strain>
        <tissue evidence="1">Thorax + abdomen</tissue>
    </source>
</reference>
<comment type="caution">
    <text evidence="1">The sequence shown here is derived from an EMBL/GenBank/DDBJ whole genome shotgun (WGS) entry which is preliminary data.</text>
</comment>
<organism evidence="1 2">
    <name type="scientific">Odynerus spinipes</name>
    <dbReference type="NCBI Taxonomy" id="1348599"/>
    <lineage>
        <taxon>Eukaryota</taxon>
        <taxon>Metazoa</taxon>
        <taxon>Ecdysozoa</taxon>
        <taxon>Arthropoda</taxon>
        <taxon>Hexapoda</taxon>
        <taxon>Insecta</taxon>
        <taxon>Pterygota</taxon>
        <taxon>Neoptera</taxon>
        <taxon>Endopterygota</taxon>
        <taxon>Hymenoptera</taxon>
        <taxon>Apocrita</taxon>
        <taxon>Aculeata</taxon>
        <taxon>Vespoidea</taxon>
        <taxon>Vespidae</taxon>
        <taxon>Eumeninae</taxon>
        <taxon>Odynerus</taxon>
    </lineage>
</organism>
<evidence type="ECO:0000313" key="2">
    <source>
        <dbReference type="Proteomes" id="UP001258017"/>
    </source>
</evidence>
<name>A0AAD9R7W9_9HYME</name>
<sequence length="282" mass="31785">MIISAVVGAGVILSAIGSVFGIKFFRNRRLKTKANFTREEQKSEALIKAVKKIARHQNIHYTDEIVALDEFEFDEDKYAQLTLNARAEKGEIYMIKKLPKELLEKLTQDEINLISNVYDGEAKLIREATENKMIKKSDYDNVLSELNSFKFENELNNQLKDVDPKNKDIIKDLVGNDITKLDNVKEKYSHLFTLPDTPIEDIITNGFNGTEKSIDNEALKDKIINGNGTEKLVGSIAEVQLKKILTNALSNEFVFKATASARSIQDIAGVVTAVYRIANRKT</sequence>
<keyword evidence="2" id="KW-1185">Reference proteome</keyword>
<evidence type="ECO:0000313" key="1">
    <source>
        <dbReference type="EMBL" id="KAK2574680.1"/>
    </source>
</evidence>
<dbReference type="Proteomes" id="UP001258017">
    <property type="component" value="Unassembled WGS sequence"/>
</dbReference>